<reference evidence="1 2" key="1">
    <citation type="submission" date="2017-09" db="EMBL/GenBank/DDBJ databases">
        <title>Biocontrol bacteria screening and application from spent mushroom substrate.</title>
        <authorList>
            <person name="Sun X."/>
        </authorList>
    </citation>
    <scope>NUCLEOTIDE SEQUENCE [LARGE SCALE GENOMIC DNA]</scope>
    <source>
        <strain evidence="1 2">100374</strain>
    </source>
</reference>
<proteinExistence type="predicted"/>
<gene>
    <name evidence="1" type="ORF">CO726_18700</name>
</gene>
<accession>A0A2G6QAQ8</accession>
<organism evidence="1 2">
    <name type="scientific">Bacillus fungorum</name>
    <dbReference type="NCBI Taxonomy" id="2039284"/>
    <lineage>
        <taxon>Bacteria</taxon>
        <taxon>Bacillati</taxon>
        <taxon>Bacillota</taxon>
        <taxon>Bacilli</taxon>
        <taxon>Bacillales</taxon>
        <taxon>Bacillaceae</taxon>
        <taxon>Bacillus</taxon>
    </lineage>
</organism>
<dbReference type="Gene3D" id="2.60.120.40">
    <property type="match status" value="1"/>
</dbReference>
<comment type="caution">
    <text evidence="1">The sequence shown here is derived from an EMBL/GenBank/DDBJ whole genome shotgun (WGS) entry which is preliminary data.</text>
</comment>
<protein>
    <recommendedName>
        <fullName evidence="3">BclA C-terminal domain-containing protein</fullName>
    </recommendedName>
</protein>
<evidence type="ECO:0000313" key="1">
    <source>
        <dbReference type="EMBL" id="PIE93932.1"/>
    </source>
</evidence>
<dbReference type="InterPro" id="IPR058705">
    <property type="entry name" value="A_ENA"/>
</dbReference>
<evidence type="ECO:0008006" key="3">
    <source>
        <dbReference type="Google" id="ProtNLM"/>
    </source>
</evidence>
<name>A0A2G6QAQ8_9BACI</name>
<evidence type="ECO:0000313" key="2">
    <source>
        <dbReference type="Proteomes" id="UP000228484"/>
    </source>
</evidence>
<dbReference type="InterPro" id="IPR008983">
    <property type="entry name" value="Tumour_necrosis_fac-like_dom"/>
</dbReference>
<dbReference type="EMBL" id="NWUW01000013">
    <property type="protein sequence ID" value="PIE93932.1"/>
    <property type="molecule type" value="Genomic_DNA"/>
</dbReference>
<sequence>MSQANIPNITPSISLTREESINLILASIALEELGLTHIINAEAEKIQYAIGTLSGLSPAATLDEILAVNESVNQTIQNALKTQMLLQNKLDSVIKTPVLTGPTGATGSSGATGATGPLITANNARIIDPAIQQVADGAAVAFTFNSVINGTAISHTPGSTDITLAPNQTYYAFYEASSNLGFQNQGTAILQLELNGILLNGSQSEVNLSQTATNFPPDFTRLSLSSGAVFNTGSGTNILTLVNASGHALDVEGANINIIKLQ</sequence>
<dbReference type="RefSeq" id="WP_099685262.1">
    <property type="nucleotide sequence ID" value="NZ_NWUW01000013.1"/>
</dbReference>
<dbReference type="Proteomes" id="UP000228484">
    <property type="component" value="Unassembled WGS sequence"/>
</dbReference>
<dbReference type="Pfam" id="PF26595">
    <property type="entry name" value="A_ENA"/>
    <property type="match status" value="1"/>
</dbReference>
<dbReference type="AlphaFoldDB" id="A0A2G6QAQ8"/>
<keyword evidence="2" id="KW-1185">Reference proteome</keyword>